<dbReference type="GeneID" id="88768688"/>
<dbReference type="RefSeq" id="WP_007313122.1">
    <property type="nucleotide sequence ID" value="NZ_AESD01000829.1"/>
</dbReference>
<dbReference type="SUPFAM" id="SSF52540">
    <property type="entry name" value="P-loop containing nucleoside triphosphate hydrolases"/>
    <property type="match status" value="1"/>
</dbReference>
<dbReference type="Proteomes" id="UP000003477">
    <property type="component" value="Unassembled WGS sequence"/>
</dbReference>
<comment type="caution">
    <text evidence="1">The sequence shown here is derived from an EMBL/GenBank/DDBJ whole genome shotgun (WGS) entry which is preliminary data.</text>
</comment>
<name>G5JD69_CROWT</name>
<evidence type="ECO:0000313" key="1">
    <source>
        <dbReference type="EMBL" id="EHJ09863.1"/>
    </source>
</evidence>
<accession>G5JD69</accession>
<protein>
    <recommendedName>
        <fullName evidence="3">TraD/TraG TraM recognition site domain-containing protein</fullName>
    </recommendedName>
</protein>
<gene>
    <name evidence="1" type="ORF">CWATWH0003_5367</name>
</gene>
<reference evidence="1 2" key="1">
    <citation type="journal article" date="2011" name="Front. Microbiol.">
        <title>Two Strains of Crocosphaera watsonii with Highly Conserved Genomes are Distinguished by Strain-Specific Features.</title>
        <authorList>
            <person name="Bench S.R."/>
            <person name="Ilikchyan I.N."/>
            <person name="Tripp H.J."/>
            <person name="Zehr J.P."/>
        </authorList>
    </citation>
    <scope>NUCLEOTIDE SEQUENCE [LARGE SCALE GENOMIC DNA]</scope>
    <source>
        <strain evidence="1 2">WH 0003</strain>
    </source>
</reference>
<dbReference type="Gene3D" id="3.40.50.300">
    <property type="entry name" value="P-loop containing nucleotide triphosphate hydrolases"/>
    <property type="match status" value="1"/>
</dbReference>
<proteinExistence type="predicted"/>
<dbReference type="AlphaFoldDB" id="G5JD69"/>
<sequence length="903" mass="102304">MSKIGVKTIKDPQGVTHRYKPFEDMFQIVGFYSINHKGKQIGATILKKAKKESYRVVFGFECGGISPLQSEEEFASCLARLETGLKDLPKGEILTIHFGTFRDDNQRQQELGELTNLNPELALLIGGTRKRVQDLTKEGIRKISFLRFYLTYTMEQGQEKKADLAEKALTAIEGYWLMFTGQYGEHQKQKVETILKLAYIDGYQRAEELFSDQLKLGVRAKSDQEMRDDLWKRFNNTPPRKLPYRILFDGKTFTEKINSDIDFMSYLMESESSVPVAKKKSVYVNNRHTGVLYLADKPDGWMDEGDQLRSLWDVVAKDRVYDTEVFCQLQLGNSRLMREKLKSLTKQSNVAASTAAEKNDVDVGAQLKAEETIEAQASLIRGNVPLHTAVVVLIHRNHEQDLDNACSNFIASFPRQGWCVRETGYAWRVWVETFPQLTWDKLLSKPFKRLQSYQTSEVPGVMPLCKTPLIDHKGIEFISQEGGNPVYLDLFNTQRHLGFFATQRSGKSLSNCELFSLALAHNIPVTVLEFPKGDGTGTFSDFSYYLSSYCSYLDTGSSILGFNCVEPPDLSGRKPKDQVELLGDFKEYLKQLLFLLVFGGKEKNSQEIDPSRVSSLFDLMIARFYGNNQIINRFAKAYQQGQGTAAWDSMPVLWDLLMFCSPERLELVDADSATIKALKYIKLRLLAWKETKIGQILSRPTTFDSNKLMQVVALRNLGNNLDAAVMAMMFNLFAARRSLSYEKSIIFADEAPILFQWDSLAMAIGQHFAASGKSGIRVIICAQEPSSIGRSVAADMIFANMTTRIIGRIQRGAIPAYEKWMGYPPQLLEPLVNYGINKKGRYSQWLLDDSGIYVPVRFYPSDLLISLAANNAEEAALRRNYFNNSEDKVRALVDFSKVYLNAA</sequence>
<dbReference type="EMBL" id="AESD01000829">
    <property type="protein sequence ID" value="EHJ09863.1"/>
    <property type="molecule type" value="Genomic_DNA"/>
</dbReference>
<evidence type="ECO:0000313" key="2">
    <source>
        <dbReference type="Proteomes" id="UP000003477"/>
    </source>
</evidence>
<dbReference type="PATRIC" id="fig|423471.3.peg.5012"/>
<evidence type="ECO:0008006" key="3">
    <source>
        <dbReference type="Google" id="ProtNLM"/>
    </source>
</evidence>
<dbReference type="InterPro" id="IPR027417">
    <property type="entry name" value="P-loop_NTPase"/>
</dbReference>
<organism evidence="1 2">
    <name type="scientific">Crocosphaera watsonii WH 0003</name>
    <dbReference type="NCBI Taxonomy" id="423471"/>
    <lineage>
        <taxon>Bacteria</taxon>
        <taxon>Bacillati</taxon>
        <taxon>Cyanobacteriota</taxon>
        <taxon>Cyanophyceae</taxon>
        <taxon>Oscillatoriophycideae</taxon>
        <taxon>Chroococcales</taxon>
        <taxon>Aphanothecaceae</taxon>
        <taxon>Crocosphaera</taxon>
    </lineage>
</organism>